<proteinExistence type="predicted"/>
<evidence type="ECO:0000259" key="1">
    <source>
        <dbReference type="Pfam" id="PF08334"/>
    </source>
</evidence>
<dbReference type="InterPro" id="IPR045584">
    <property type="entry name" value="Pilin-like"/>
</dbReference>
<dbReference type="NCBIfam" id="TIGR01710">
    <property type="entry name" value="typeII_sec_gspG"/>
    <property type="match status" value="1"/>
</dbReference>
<organism evidence="2 3">
    <name type="scientific">Luteolibacter arcticus</name>
    <dbReference type="NCBI Taxonomy" id="1581411"/>
    <lineage>
        <taxon>Bacteria</taxon>
        <taxon>Pseudomonadati</taxon>
        <taxon>Verrucomicrobiota</taxon>
        <taxon>Verrucomicrobiia</taxon>
        <taxon>Verrucomicrobiales</taxon>
        <taxon>Verrucomicrobiaceae</taxon>
        <taxon>Luteolibacter</taxon>
    </lineage>
</organism>
<dbReference type="EMBL" id="JAPDDT010000008">
    <property type="protein sequence ID" value="MCW1924411.1"/>
    <property type="molecule type" value="Genomic_DNA"/>
</dbReference>
<gene>
    <name evidence="2" type="primary">gspG</name>
    <name evidence="2" type="ORF">OKA05_17730</name>
</gene>
<dbReference type="InterPro" id="IPR010054">
    <property type="entry name" value="Type2_sec_GspG"/>
</dbReference>
<dbReference type="InterPro" id="IPR013545">
    <property type="entry name" value="T2SS_protein-GspG_C"/>
</dbReference>
<reference evidence="2 3" key="1">
    <citation type="submission" date="2022-10" db="EMBL/GenBank/DDBJ databases">
        <title>Luteolibacter arcticus strain CCTCC AB 2014275, whole genome shotgun sequencing project.</title>
        <authorList>
            <person name="Zhao G."/>
            <person name="Shen L."/>
        </authorList>
    </citation>
    <scope>NUCLEOTIDE SEQUENCE [LARGE SCALE GENOMIC DNA]</scope>
    <source>
        <strain evidence="2 3">CCTCC AB 2014275</strain>
    </source>
</reference>
<comment type="caution">
    <text evidence="2">The sequence shown here is derived from an EMBL/GenBank/DDBJ whole genome shotgun (WGS) entry which is preliminary data.</text>
</comment>
<dbReference type="Gene3D" id="3.30.700.10">
    <property type="entry name" value="Glycoprotein, Type 4 Pilin"/>
    <property type="match status" value="1"/>
</dbReference>
<keyword evidence="3" id="KW-1185">Reference proteome</keyword>
<sequence>MLCLLGLSSPLAADGLVTGFLKGQTEKAKRQRVEADGKTIAAALEMYKLTTGDYPTDKQGLIALVEKPTEAPVPKRWMRFMDKVPRDAWNREYRLVVRTKNEKQVLVILSDGPDAEALTDDIEMPVEKPEPKPEAK</sequence>
<dbReference type="Proteomes" id="UP001320876">
    <property type="component" value="Unassembled WGS sequence"/>
</dbReference>
<dbReference type="Pfam" id="PF08334">
    <property type="entry name" value="T2SSG"/>
    <property type="match status" value="1"/>
</dbReference>
<dbReference type="SUPFAM" id="SSF54523">
    <property type="entry name" value="Pili subunits"/>
    <property type="match status" value="1"/>
</dbReference>
<accession>A0ABT3GLR4</accession>
<evidence type="ECO:0000313" key="2">
    <source>
        <dbReference type="EMBL" id="MCW1924411.1"/>
    </source>
</evidence>
<feature type="domain" description="Type II secretion system protein GspG C-terminal" evidence="1">
    <location>
        <begin position="23"/>
        <end position="122"/>
    </location>
</feature>
<name>A0ABT3GLR4_9BACT</name>
<evidence type="ECO:0000313" key="3">
    <source>
        <dbReference type="Proteomes" id="UP001320876"/>
    </source>
</evidence>
<protein>
    <submittedName>
        <fullName evidence="2">Type II secretion system major pseudopilin GspG</fullName>
    </submittedName>
</protein>